<dbReference type="PROSITE" id="PS51257">
    <property type="entry name" value="PROKAR_LIPOPROTEIN"/>
    <property type="match status" value="1"/>
</dbReference>
<accession>A0A7X0SJ06</accession>
<name>A0A7X0SJ06_9BACL</name>
<keyword evidence="2" id="KW-1185">Reference proteome</keyword>
<organism evidence="1 2">
    <name type="scientific">Cohnella zeiphila</name>
    <dbReference type="NCBI Taxonomy" id="2761120"/>
    <lineage>
        <taxon>Bacteria</taxon>
        <taxon>Bacillati</taxon>
        <taxon>Bacillota</taxon>
        <taxon>Bacilli</taxon>
        <taxon>Bacillales</taxon>
        <taxon>Paenibacillaceae</taxon>
        <taxon>Cohnella</taxon>
    </lineage>
</organism>
<evidence type="ECO:0000313" key="2">
    <source>
        <dbReference type="Proteomes" id="UP000564644"/>
    </source>
</evidence>
<reference evidence="1 2" key="1">
    <citation type="submission" date="2020-08" db="EMBL/GenBank/DDBJ databases">
        <title>Cohnella phylogeny.</title>
        <authorList>
            <person name="Dunlap C."/>
        </authorList>
    </citation>
    <scope>NUCLEOTIDE SEQUENCE [LARGE SCALE GENOMIC DNA]</scope>
    <source>
        <strain evidence="1 2">CBP 2801</strain>
    </source>
</reference>
<dbReference type="InterPro" id="IPR050490">
    <property type="entry name" value="Bact_solute-bd_prot1"/>
</dbReference>
<dbReference type="Proteomes" id="UP000564644">
    <property type="component" value="Unassembled WGS sequence"/>
</dbReference>
<comment type="caution">
    <text evidence="1">The sequence shown here is derived from an EMBL/GenBank/DDBJ whole genome shotgun (WGS) entry which is preliminary data.</text>
</comment>
<dbReference type="EMBL" id="JACJVO010000009">
    <property type="protein sequence ID" value="MBB6730847.1"/>
    <property type="molecule type" value="Genomic_DNA"/>
</dbReference>
<dbReference type="Gene3D" id="3.40.190.10">
    <property type="entry name" value="Periplasmic binding protein-like II"/>
    <property type="match status" value="2"/>
</dbReference>
<gene>
    <name evidence="1" type="ORF">H7C18_08025</name>
</gene>
<dbReference type="SUPFAM" id="SSF53850">
    <property type="entry name" value="Periplasmic binding protein-like II"/>
    <property type="match status" value="1"/>
</dbReference>
<dbReference type="PANTHER" id="PTHR43649:SF12">
    <property type="entry name" value="DIACETYLCHITOBIOSE BINDING PROTEIN DASA"/>
    <property type="match status" value="1"/>
</dbReference>
<dbReference type="RefSeq" id="WP_185128504.1">
    <property type="nucleotide sequence ID" value="NZ_JACJVO010000009.1"/>
</dbReference>
<dbReference type="InterPro" id="IPR006059">
    <property type="entry name" value="SBP"/>
</dbReference>
<dbReference type="PANTHER" id="PTHR43649">
    <property type="entry name" value="ARABINOSE-BINDING PROTEIN-RELATED"/>
    <property type="match status" value="1"/>
</dbReference>
<dbReference type="Pfam" id="PF01547">
    <property type="entry name" value="SBP_bac_1"/>
    <property type="match status" value="1"/>
</dbReference>
<sequence length="544" mass="60922">MLEQSSKWNKRVWSSAVLAVISTMGVAGCSQSKEGGQSGGKPVITVSNYDRGNIPAAEGTVEENRWTKWINEHSPVEAKYVPVVRSESTQKLNVMFASGSAPDIVNDYDTGFRDSLYQQKQLLPLDDYLQYAPEYEKLLEKYPQLRQVGTKSDGKLYEIGKINEPHLQSVAFIRTDWLKKLNLEVPKTTEELLAVLKAFVEQDPDGNGKKDTYGTNISYTSGGMVDSMFGSYGWKISDDDKIVRSWDNLLEATKFKKRLFDEGLIDRDYLADSNGSKARQDYLNGKVGVYLPPQINSWFESTVTDIKTIRKVVPDAEIAPMMNPKSPMGLFVHHVTNPIQMTTVVNAAAKDPKAAMEYINFMIQPDTALTLRKGIEGEHWKKGADGMPKVIDVDKNTKEVDWAADYTMFYSTPENKLLSSESAFDVNDPDQKAGLEMMKQADQFLLNPDAKYPALTHYEHMPALPSDLVVINTNVSKEVSDIIVKGIIGGSKYTAEHAVADAKAAWERGGGKQIEEFMNNWYQENKETAFLGDDVLEMVRSQLK</sequence>
<evidence type="ECO:0000313" key="1">
    <source>
        <dbReference type="EMBL" id="MBB6730847.1"/>
    </source>
</evidence>
<dbReference type="AlphaFoldDB" id="A0A7X0SJ06"/>
<proteinExistence type="predicted"/>
<protein>
    <submittedName>
        <fullName evidence="1">Extracellular solute-binding protein</fullName>
    </submittedName>
</protein>